<dbReference type="InterPro" id="IPR000504">
    <property type="entry name" value="RRM_dom"/>
</dbReference>
<dbReference type="PROSITE" id="PS50102">
    <property type="entry name" value="RRM"/>
    <property type="match status" value="2"/>
</dbReference>
<evidence type="ECO:0000256" key="2">
    <source>
        <dbReference type="PROSITE-ProRule" id="PRU00176"/>
    </source>
</evidence>
<dbReference type="Proteomes" id="UP000240830">
    <property type="component" value="Unassembled WGS sequence"/>
</dbReference>
<dbReference type="Pfam" id="PF00076">
    <property type="entry name" value="RRM_1"/>
    <property type="match status" value="1"/>
</dbReference>
<dbReference type="GO" id="GO:0003723">
    <property type="term" value="F:RNA binding"/>
    <property type="evidence" value="ECO:0007669"/>
    <property type="project" value="UniProtKB-UniRule"/>
</dbReference>
<comment type="caution">
    <text evidence="4">The sequence shown here is derived from an EMBL/GenBank/DDBJ whole genome shotgun (WGS) entry which is preliminary data.</text>
</comment>
<dbReference type="InterPro" id="IPR035979">
    <property type="entry name" value="RBD_domain_sf"/>
</dbReference>
<name>A0A2H9TPJ9_9FUNG</name>
<dbReference type="Gene3D" id="3.30.70.330">
    <property type="match status" value="2"/>
</dbReference>
<gene>
    <name evidence="4" type="ORF">PSACC_00510</name>
</gene>
<dbReference type="SMART" id="SM00360">
    <property type="entry name" value="RRM"/>
    <property type="match status" value="2"/>
</dbReference>
<dbReference type="SUPFAM" id="SSF54928">
    <property type="entry name" value="RNA-binding domain, RBD"/>
    <property type="match status" value="1"/>
</dbReference>
<dbReference type="OrthoDB" id="431169at2759"/>
<dbReference type="InterPro" id="IPR012677">
    <property type="entry name" value="Nucleotide-bd_a/b_plait_sf"/>
</dbReference>
<proteinExistence type="predicted"/>
<protein>
    <submittedName>
        <fullName evidence="4">Rna binding protein</fullName>
    </submittedName>
</protein>
<dbReference type="STRING" id="1246581.A0A2H9TPJ9"/>
<accession>A0A2H9TPJ9</accession>
<organism evidence="4 5">
    <name type="scientific">Paramicrosporidium saccamoebae</name>
    <dbReference type="NCBI Taxonomy" id="1246581"/>
    <lineage>
        <taxon>Eukaryota</taxon>
        <taxon>Fungi</taxon>
        <taxon>Fungi incertae sedis</taxon>
        <taxon>Cryptomycota</taxon>
        <taxon>Cryptomycota incertae sedis</taxon>
        <taxon>Paramicrosporidium</taxon>
    </lineage>
</organism>
<feature type="domain" description="RRM" evidence="3">
    <location>
        <begin position="14"/>
        <end position="110"/>
    </location>
</feature>
<evidence type="ECO:0000313" key="5">
    <source>
        <dbReference type="Proteomes" id="UP000240830"/>
    </source>
</evidence>
<dbReference type="AlphaFoldDB" id="A0A2H9TPJ9"/>
<feature type="domain" description="RRM" evidence="3">
    <location>
        <begin position="234"/>
        <end position="312"/>
    </location>
</feature>
<dbReference type="EMBL" id="MTSL01000048">
    <property type="protein sequence ID" value="PJF19677.1"/>
    <property type="molecule type" value="Genomic_DNA"/>
</dbReference>
<keyword evidence="1 2" id="KW-0694">RNA-binding</keyword>
<keyword evidence="5" id="KW-1185">Reference proteome</keyword>
<evidence type="ECO:0000256" key="1">
    <source>
        <dbReference type="ARBA" id="ARBA00022884"/>
    </source>
</evidence>
<dbReference type="PANTHER" id="PTHR10501">
    <property type="entry name" value="U1 SMALL NUCLEAR RIBONUCLEOPROTEIN A/U2 SMALL NUCLEAR RIBONUCLEOPROTEIN B"/>
    <property type="match status" value="1"/>
</dbReference>
<reference evidence="4 5" key="1">
    <citation type="submission" date="2016-10" db="EMBL/GenBank/DDBJ databases">
        <title>The genome of Paramicrosporidium saccamoebae is the missing link in understanding Cryptomycota and Microsporidia evolution.</title>
        <authorList>
            <person name="Quandt C.A."/>
            <person name="Beaudet D."/>
            <person name="Corsaro D."/>
            <person name="Michel R."/>
            <person name="Corradi N."/>
            <person name="James T."/>
        </authorList>
    </citation>
    <scope>NUCLEOTIDE SEQUENCE [LARGE SCALE GENOMIC DNA]</scope>
    <source>
        <strain evidence="4 5">KSL3</strain>
    </source>
</reference>
<evidence type="ECO:0000259" key="3">
    <source>
        <dbReference type="PROSITE" id="PS50102"/>
    </source>
</evidence>
<sequence>MSYTESYGVEEIVSTIYVNGFPEDFKEREFQNLFAFAKGYEGCSLRIPSVEPEPSGSPLLRCFSQVPRGQILGFAKFKSCQDAMDACRVLNGRVVDAERGSTLRCELAKKNLVLGPLRSRSVLQYENRDAMFGPSLARRASIPTTTVYQTTKCSNCTNCDSHGGRSLSLSIPGQLNPIPVAAPNQPYTLTETARPGPSLLQNVFKSSSTPSSSAGTPAPSVCGDSVFAENPPCNTLYVGNLPPNANEMELRSIFATCPGFRRLSFKPKFGGSPMCFVEFDEIRTATMSMEQLYGTMLSNSTKGGIRLSYSKNPLGVRSGPPVSSYLGSSLYADLFSPLPELNMRDFLPSDMGGFNRAMESSVTPGQ</sequence>
<evidence type="ECO:0000313" key="4">
    <source>
        <dbReference type="EMBL" id="PJF19677.1"/>
    </source>
</evidence>